<dbReference type="GO" id="GO:0001750">
    <property type="term" value="C:photoreceptor outer segment"/>
    <property type="evidence" value="ECO:0007669"/>
    <property type="project" value="UniProtKB-SubCell"/>
</dbReference>
<evidence type="ECO:0000256" key="14">
    <source>
        <dbReference type="ARBA" id="ARBA00040753"/>
    </source>
</evidence>
<evidence type="ECO:0000259" key="17">
    <source>
        <dbReference type="PROSITE" id="PS50024"/>
    </source>
</evidence>
<evidence type="ECO:0000256" key="8">
    <source>
        <dbReference type="ARBA" id="ARBA00022737"/>
    </source>
</evidence>
<evidence type="ECO:0000256" key="7">
    <source>
        <dbReference type="ARBA" id="ARBA00022729"/>
    </source>
</evidence>
<dbReference type="PANTHER" id="PTHR12199">
    <property type="entry name" value="INTERPHOTORECEPTOR MATRIX PROTEOGLYCAN"/>
    <property type="match status" value="1"/>
</dbReference>
<evidence type="ECO:0000256" key="11">
    <source>
        <dbReference type="ARBA" id="ARBA00023180"/>
    </source>
</evidence>
<dbReference type="Pfam" id="PF01390">
    <property type="entry name" value="SEA"/>
    <property type="match status" value="1"/>
</dbReference>
<accession>A0A974CRM2</accession>
<dbReference type="GO" id="GO:0008201">
    <property type="term" value="F:heparin binding"/>
    <property type="evidence" value="ECO:0007669"/>
    <property type="project" value="UniProtKB-KW"/>
</dbReference>
<evidence type="ECO:0000256" key="1">
    <source>
        <dbReference type="ARBA" id="ARBA00004437"/>
    </source>
</evidence>
<gene>
    <name evidence="18" type="ORF">XELAEV_18029447mg</name>
</gene>
<keyword evidence="9" id="KW-0730">Sialic acid</keyword>
<dbReference type="GO" id="GO:0033165">
    <property type="term" value="C:interphotoreceptor matrix"/>
    <property type="evidence" value="ECO:0007669"/>
    <property type="project" value="UniProtKB-SubCell"/>
</dbReference>
<sequence>MWSVIGVMCGGLCKCYLVISAANIMSVSQALEWLIIRNHMMWVIIQNPTLTSKELKASLPFVNVNVHVSNIKRTLINNVPANGRIEKEASRRWWGDEGDRGEKKSGPVYATINKGNELVVYFSLRVTNMPFSDDLFNKSSPEYRALEQQFLYLLLPYLQSNLTGFKKILNFRKGSVMNSKLKFAKSVPCNVMKAVHCVLEDFCNAAAQLLNLKIDSYSLDIEPADHSDPCKFMARDGFSECSIDSRTKEAACLCKAGYKSLDGLPCQSVCELEANYCADGQT</sequence>
<dbReference type="PANTHER" id="PTHR12199:SF3">
    <property type="entry name" value="INTERPHOTORECEPTOR MATRIX PROTEOGLYCAN 1"/>
    <property type="match status" value="1"/>
</dbReference>
<keyword evidence="5" id="KW-0272">Extracellular matrix</keyword>
<dbReference type="SUPFAM" id="SSF82671">
    <property type="entry name" value="SEA domain"/>
    <property type="match status" value="1"/>
</dbReference>
<dbReference type="InterPro" id="IPR036364">
    <property type="entry name" value="SEA_dom_sf"/>
</dbReference>
<dbReference type="Proteomes" id="UP000694892">
    <property type="component" value="Chromosome 5S"/>
</dbReference>
<keyword evidence="11" id="KW-0325">Glycoprotein</keyword>
<evidence type="ECO:0000256" key="13">
    <source>
        <dbReference type="ARBA" id="ARBA00023290"/>
    </source>
</evidence>
<dbReference type="InterPro" id="IPR000082">
    <property type="entry name" value="SEA_dom"/>
</dbReference>
<evidence type="ECO:0000256" key="15">
    <source>
        <dbReference type="ARBA" id="ARBA00042018"/>
    </source>
</evidence>
<evidence type="ECO:0000256" key="9">
    <source>
        <dbReference type="ARBA" id="ARBA00022981"/>
    </source>
</evidence>
<dbReference type="EMBL" id="CM004475">
    <property type="protein sequence ID" value="OCT78338.1"/>
    <property type="molecule type" value="Genomic_DNA"/>
</dbReference>
<name>A0A974CRM2_XENLA</name>
<evidence type="ECO:0000256" key="16">
    <source>
        <dbReference type="ARBA" id="ARBA00045407"/>
    </source>
</evidence>
<evidence type="ECO:0000313" key="19">
    <source>
        <dbReference type="Proteomes" id="UP000694892"/>
    </source>
</evidence>
<dbReference type="AlphaFoldDB" id="A0A974CRM2"/>
<dbReference type="GO" id="GO:0005540">
    <property type="term" value="F:hyaluronic acid binding"/>
    <property type="evidence" value="ECO:0007669"/>
    <property type="project" value="UniProtKB-KW"/>
</dbReference>
<keyword evidence="8" id="KW-0677">Repeat</keyword>
<evidence type="ECO:0000256" key="3">
    <source>
        <dbReference type="ARBA" id="ARBA00004593"/>
    </source>
</evidence>
<evidence type="ECO:0000256" key="12">
    <source>
        <dbReference type="ARBA" id="ARBA00023273"/>
    </source>
</evidence>
<protein>
    <recommendedName>
        <fullName evidence="14">Interphotoreceptor matrix proteoglycan 1</fullName>
    </recommendedName>
    <alternativeName>
        <fullName evidence="15">Sialoprotein associated with cones and rods</fullName>
    </alternativeName>
</protein>
<evidence type="ECO:0000313" key="18">
    <source>
        <dbReference type="EMBL" id="OCT78338.1"/>
    </source>
</evidence>
<evidence type="ECO:0000256" key="6">
    <source>
        <dbReference type="ARBA" id="ARBA00022674"/>
    </source>
</evidence>
<reference evidence="19" key="1">
    <citation type="journal article" date="2016" name="Nature">
        <title>Genome evolution in the allotetraploid frog Xenopus laevis.</title>
        <authorList>
            <person name="Session A.M."/>
            <person name="Uno Y."/>
            <person name="Kwon T."/>
            <person name="Chapman J.A."/>
            <person name="Toyoda A."/>
            <person name="Takahashi S."/>
            <person name="Fukui A."/>
            <person name="Hikosaka A."/>
            <person name="Suzuki A."/>
            <person name="Kondo M."/>
            <person name="van Heeringen S.J."/>
            <person name="Quigley I."/>
            <person name="Heinz S."/>
            <person name="Ogino H."/>
            <person name="Ochi H."/>
            <person name="Hellsten U."/>
            <person name="Lyons J.B."/>
            <person name="Simakov O."/>
            <person name="Putnam N."/>
            <person name="Stites J."/>
            <person name="Kuroki Y."/>
            <person name="Tanaka T."/>
            <person name="Michiue T."/>
            <person name="Watanabe M."/>
            <person name="Bogdanovic O."/>
            <person name="Lister R."/>
            <person name="Georgiou G."/>
            <person name="Paranjpe S.S."/>
            <person name="van Kruijsbergen I."/>
            <person name="Shu S."/>
            <person name="Carlson J."/>
            <person name="Kinoshita T."/>
            <person name="Ohta Y."/>
            <person name="Mawaribuchi S."/>
            <person name="Jenkins J."/>
            <person name="Grimwood J."/>
            <person name="Schmutz J."/>
            <person name="Mitros T."/>
            <person name="Mozaffari S.V."/>
            <person name="Suzuki Y."/>
            <person name="Haramoto Y."/>
            <person name="Yamamoto T.S."/>
            <person name="Takagi C."/>
            <person name="Heald R."/>
            <person name="Miller K."/>
            <person name="Haudenschild C."/>
            <person name="Kitzman J."/>
            <person name="Nakayama T."/>
            <person name="Izutsu Y."/>
            <person name="Robert J."/>
            <person name="Fortriede J."/>
            <person name="Burns K."/>
            <person name="Lotay V."/>
            <person name="Karimi K."/>
            <person name="Yasuoka Y."/>
            <person name="Dichmann D.S."/>
            <person name="Flajnik M.F."/>
            <person name="Houston D.W."/>
            <person name="Shendure J."/>
            <person name="DuPasquier L."/>
            <person name="Vize P.D."/>
            <person name="Zorn A.M."/>
            <person name="Ito M."/>
            <person name="Marcotte E.M."/>
            <person name="Wallingford J.B."/>
            <person name="Ito Y."/>
            <person name="Asashima M."/>
            <person name="Ueno N."/>
            <person name="Matsuda Y."/>
            <person name="Veenstra G.J."/>
            <person name="Fujiyama A."/>
            <person name="Harland R.M."/>
            <person name="Taira M."/>
            <person name="Rokhsar D.S."/>
        </authorList>
    </citation>
    <scope>NUCLEOTIDE SEQUENCE [LARGE SCALE GENOMIC DNA]</scope>
    <source>
        <strain evidence="19">J</strain>
    </source>
</reference>
<evidence type="ECO:0000256" key="10">
    <source>
        <dbReference type="ARBA" id="ARBA00023170"/>
    </source>
</evidence>
<evidence type="ECO:0000256" key="4">
    <source>
        <dbReference type="ARBA" id="ARBA00022525"/>
    </source>
</evidence>
<keyword evidence="6" id="KW-0358">Heparin-binding</keyword>
<keyword evidence="4" id="KW-0964">Secreted</keyword>
<comment type="subcellular location">
    <subcellularLocation>
        <location evidence="2">Cell projection</location>
        <location evidence="2">Cilium</location>
        <location evidence="2">Photoreceptor outer segment</location>
    </subcellularLocation>
    <subcellularLocation>
        <location evidence="1">Photoreceptor inner segment</location>
    </subcellularLocation>
    <subcellularLocation>
        <location evidence="3">Secreted</location>
        <location evidence="3">Extracellular space</location>
        <location evidence="3">Extracellular matrix</location>
        <location evidence="3">Interphotoreceptor matrix</location>
    </subcellularLocation>
</comment>
<evidence type="ECO:0000256" key="5">
    <source>
        <dbReference type="ARBA" id="ARBA00022530"/>
    </source>
</evidence>
<keyword evidence="10" id="KW-0675">Receptor</keyword>
<dbReference type="InterPro" id="IPR039861">
    <property type="entry name" value="IMPG"/>
</dbReference>
<evidence type="ECO:0000256" key="2">
    <source>
        <dbReference type="ARBA" id="ARBA00004504"/>
    </source>
</evidence>
<keyword evidence="7" id="KW-0732">Signal</keyword>
<feature type="domain" description="SEA" evidence="17">
    <location>
        <begin position="116"/>
        <end position="226"/>
    </location>
</feature>
<dbReference type="GO" id="GO:0007601">
    <property type="term" value="P:visual perception"/>
    <property type="evidence" value="ECO:0007669"/>
    <property type="project" value="InterPro"/>
</dbReference>
<dbReference type="GO" id="GO:0001917">
    <property type="term" value="C:photoreceptor inner segment"/>
    <property type="evidence" value="ECO:0007669"/>
    <property type="project" value="UniProtKB-SubCell"/>
</dbReference>
<dbReference type="PROSITE" id="PS50024">
    <property type="entry name" value="SEA"/>
    <property type="match status" value="1"/>
</dbReference>
<dbReference type="SMART" id="SM00200">
    <property type="entry name" value="SEA"/>
    <property type="match status" value="1"/>
</dbReference>
<proteinExistence type="predicted"/>
<keyword evidence="12" id="KW-0966">Cell projection</keyword>
<organism evidence="18 19">
    <name type="scientific">Xenopus laevis</name>
    <name type="common">African clawed frog</name>
    <dbReference type="NCBI Taxonomy" id="8355"/>
    <lineage>
        <taxon>Eukaryota</taxon>
        <taxon>Metazoa</taxon>
        <taxon>Chordata</taxon>
        <taxon>Craniata</taxon>
        <taxon>Vertebrata</taxon>
        <taxon>Euteleostomi</taxon>
        <taxon>Amphibia</taxon>
        <taxon>Batrachia</taxon>
        <taxon>Anura</taxon>
        <taxon>Pipoidea</taxon>
        <taxon>Pipidae</taxon>
        <taxon>Xenopodinae</taxon>
        <taxon>Xenopus</taxon>
        <taxon>Xenopus</taxon>
    </lineage>
</organism>
<keyword evidence="13" id="KW-0373">Hyaluronic acid</keyword>
<comment type="function">
    <text evidence="16">Chondroitin sulfate-, heparin- and hyaluronan-binding protein. May serve to form a basic macromolecular scaffold comprising the insoluble interphotoreceptor matrix.</text>
</comment>